<evidence type="ECO:0000313" key="2">
    <source>
        <dbReference type="Proteomes" id="UP000315947"/>
    </source>
</evidence>
<evidence type="ECO:0000313" key="1">
    <source>
        <dbReference type="EMBL" id="QDO84116.1"/>
    </source>
</evidence>
<name>A0ABX5WYD1_9GAMM</name>
<reference evidence="1 2" key="1">
    <citation type="submission" date="2019-07" db="EMBL/GenBank/DDBJ databases">
        <title>Shewanella sp. YLB-06 whole genomic sequence.</title>
        <authorList>
            <person name="Yu L."/>
        </authorList>
    </citation>
    <scope>NUCLEOTIDE SEQUENCE [LARGE SCALE GENOMIC DNA]</scope>
    <source>
        <strain evidence="1 2">YLB-06</strain>
    </source>
</reference>
<organism evidence="1 2">
    <name type="scientific">Shewanella psychropiezotolerans</name>
    <dbReference type="NCBI Taxonomy" id="2593655"/>
    <lineage>
        <taxon>Bacteria</taxon>
        <taxon>Pseudomonadati</taxon>
        <taxon>Pseudomonadota</taxon>
        <taxon>Gammaproteobacteria</taxon>
        <taxon>Alteromonadales</taxon>
        <taxon>Shewanellaceae</taxon>
        <taxon>Shewanella</taxon>
    </lineage>
</organism>
<evidence type="ECO:0008006" key="3">
    <source>
        <dbReference type="Google" id="ProtNLM"/>
    </source>
</evidence>
<accession>A0ABX5WYD1</accession>
<dbReference type="EMBL" id="CP041614">
    <property type="protein sequence ID" value="QDO84116.1"/>
    <property type="molecule type" value="Genomic_DNA"/>
</dbReference>
<proteinExistence type="predicted"/>
<sequence length="88" mass="9479">MAFIQRFNIHSTTITPAASLTALIVIGALSSVTSQTFDSATQASTLATASTPSQGVQLSFNRYQAGFACRENGWEFCEKWAYPRGLLA</sequence>
<protein>
    <recommendedName>
        <fullName evidence="3">Orphan protein</fullName>
    </recommendedName>
</protein>
<dbReference type="Proteomes" id="UP000315947">
    <property type="component" value="Chromosome"/>
</dbReference>
<dbReference type="RefSeq" id="WP_144046481.1">
    <property type="nucleotide sequence ID" value="NZ_CP041614.1"/>
</dbReference>
<gene>
    <name evidence="1" type="ORF">FM037_13825</name>
</gene>
<keyword evidence="2" id="KW-1185">Reference proteome</keyword>